<dbReference type="RefSeq" id="XP_041427775.1">
    <property type="nucleotide sequence ID" value="XM_041571841.1"/>
</dbReference>
<name>A0A8J1LDZ8_XENLA</name>
<dbReference type="PANTHER" id="PTHR31635">
    <property type="entry name" value="REVERSE TRANSCRIPTASE DOMAIN-CONTAINING PROTEIN-RELATED"/>
    <property type="match status" value="1"/>
</dbReference>
<dbReference type="Proteomes" id="UP000186698">
    <property type="component" value="Chromosome 8L"/>
</dbReference>
<evidence type="ECO:0000313" key="5">
    <source>
        <dbReference type="RefSeq" id="XP_041427775.1"/>
    </source>
</evidence>
<sequence>MTTLIRRGRRAEEGQERRADSEDSIKDEEDSADSKEIRLTLMEEVLLLGLKDKEELFDLIGKFGDLSHYKLNIAKTQALPICMPIVVVDLLRRKYSLDWQDTAITYLGTKITADPTQLYQQNFAPLLTDTQTTLQTWKTTYVSWLGRINAVKMLILPRILYKFRALPIPLCTPFFHQLQRILNLFIWNYKRPRLSQKVMQASKRKAGLACPNVLTYYRAIILDQLADWHLPSGTKQWVDMENWIYKQEFGHTGLSHIWTMGRHHRSAMEHLPLSITATLLAWYVARPNRNLTIPLCSLVPLHILAESVQDLNLGHWLDMGITKVGDLYDCDGFLTFSKLQKAYGLLDVQLYTYLRIRHYFQAHQWLGKHRPTRFESKCWTPIYKNKGTSIIYDLLLQHRVDEAPAALVQWQSDLQIPLSVDTWNRLFRQTSKFSKALNHHELTFKIMYRWYMTPDKIQRAFPNSSNLCWRCHSAVGTMLHVWWACPLAQNYWSAIRDYIRQHTGILTPFQPALFLLGLGIPKVDRRAKKWLIQALLASRSLLARYWKQSALPSIHEISKEVERIQLYERVFCFCQQKSF</sequence>
<dbReference type="AlphaFoldDB" id="A0A8J1LDZ8"/>
<evidence type="ECO:0000313" key="3">
    <source>
        <dbReference type="RefSeq" id="XP_041427773.1"/>
    </source>
</evidence>
<feature type="compositionally biased region" description="Basic and acidic residues" evidence="1">
    <location>
        <begin position="10"/>
        <end position="24"/>
    </location>
</feature>
<gene>
    <name evidence="3 4 5" type="primary">golph3l.L</name>
    <name evidence="3 4 5" type="synonym">golph3l</name>
    <name evidence="3 4 5" type="synonym">golph3l-a</name>
    <name evidence="3 4 5" type="synonym">golph3l-b</name>
    <name evidence="3 4 5" type="synonym">gpp34r</name>
</gene>
<accession>A0A8J1LDZ8</accession>
<dbReference type="RefSeq" id="XP_041427773.1">
    <property type="nucleotide sequence ID" value="XM_041571839.1"/>
</dbReference>
<evidence type="ECO:0000256" key="1">
    <source>
        <dbReference type="SAM" id="MobiDB-lite"/>
    </source>
</evidence>
<dbReference type="CTD" id="100036805"/>
<dbReference type="PANTHER" id="PTHR31635:SF196">
    <property type="entry name" value="REVERSE TRANSCRIPTASE DOMAIN-CONTAINING PROTEIN-RELATED"/>
    <property type="match status" value="1"/>
</dbReference>
<keyword evidence="2" id="KW-1185">Reference proteome</keyword>
<proteinExistence type="predicted"/>
<feature type="region of interest" description="Disordered" evidence="1">
    <location>
        <begin position="1"/>
        <end position="31"/>
    </location>
</feature>
<protein>
    <submittedName>
        <fullName evidence="3 4">Golgi phosphoprotein 3-like B isoform X1</fullName>
    </submittedName>
</protein>
<evidence type="ECO:0000313" key="2">
    <source>
        <dbReference type="Proteomes" id="UP000186698"/>
    </source>
</evidence>
<dbReference type="GeneID" id="100036805"/>
<dbReference type="OrthoDB" id="9630328at2759"/>
<dbReference type="RefSeq" id="XP_041427774.1">
    <property type="nucleotide sequence ID" value="XM_041571840.1"/>
</dbReference>
<evidence type="ECO:0000313" key="4">
    <source>
        <dbReference type="RefSeq" id="XP_041427774.1"/>
    </source>
</evidence>
<organism evidence="2 3">
    <name type="scientific">Xenopus laevis</name>
    <name type="common">African clawed frog</name>
    <dbReference type="NCBI Taxonomy" id="8355"/>
    <lineage>
        <taxon>Eukaryota</taxon>
        <taxon>Metazoa</taxon>
        <taxon>Chordata</taxon>
        <taxon>Craniata</taxon>
        <taxon>Vertebrata</taxon>
        <taxon>Euteleostomi</taxon>
        <taxon>Amphibia</taxon>
        <taxon>Batrachia</taxon>
        <taxon>Anura</taxon>
        <taxon>Pipoidea</taxon>
        <taxon>Pipidae</taxon>
        <taxon>Xenopodinae</taxon>
        <taxon>Xenopus</taxon>
        <taxon>Xenopus</taxon>
    </lineage>
</organism>
<reference evidence="3 4" key="1">
    <citation type="submission" date="2025-04" db="UniProtKB">
        <authorList>
            <consortium name="RefSeq"/>
        </authorList>
    </citation>
    <scope>IDENTIFICATION</scope>
    <source>
        <strain evidence="3 4">J_2021</strain>
        <tissue evidence="3 4">Erythrocytes</tissue>
    </source>
</reference>